<reference evidence="2 3" key="1">
    <citation type="submission" date="2020-04" db="EMBL/GenBank/DDBJ databases">
        <title>Draft genome of Leeia sp. IMCC25680.</title>
        <authorList>
            <person name="Song J."/>
            <person name="Cho J.-C."/>
        </authorList>
    </citation>
    <scope>NUCLEOTIDE SEQUENCE [LARGE SCALE GENOMIC DNA]</scope>
    <source>
        <strain evidence="2 3">IMCC25680</strain>
    </source>
</reference>
<dbReference type="RefSeq" id="WP_168877984.1">
    <property type="nucleotide sequence ID" value="NZ_JABAIM010000003.1"/>
</dbReference>
<evidence type="ECO:0000313" key="3">
    <source>
        <dbReference type="Proteomes" id="UP000587991"/>
    </source>
</evidence>
<feature type="transmembrane region" description="Helical" evidence="1">
    <location>
        <begin position="37"/>
        <end position="55"/>
    </location>
</feature>
<keyword evidence="1" id="KW-0472">Membrane</keyword>
<dbReference type="AlphaFoldDB" id="A0A847S3H4"/>
<name>A0A847S3H4_9NEIS</name>
<keyword evidence="1" id="KW-1133">Transmembrane helix</keyword>
<evidence type="ECO:0000256" key="1">
    <source>
        <dbReference type="SAM" id="Phobius"/>
    </source>
</evidence>
<gene>
    <name evidence="2" type="ORF">HF682_14235</name>
</gene>
<comment type="caution">
    <text evidence="2">The sequence shown here is derived from an EMBL/GenBank/DDBJ whole genome shotgun (WGS) entry which is preliminary data.</text>
</comment>
<keyword evidence="1" id="KW-0812">Transmembrane</keyword>
<protein>
    <submittedName>
        <fullName evidence="2">Uncharacterized protein</fullName>
    </submittedName>
</protein>
<proteinExistence type="predicted"/>
<dbReference type="EMBL" id="JABAIM010000003">
    <property type="protein sequence ID" value="NLR76321.1"/>
    <property type="molecule type" value="Genomic_DNA"/>
</dbReference>
<sequence>MSGWLGRVLFIVLLGMGFSLAYRMLFAPGTRASLDRLAWQLALLLLGSSVLWLLWH</sequence>
<evidence type="ECO:0000313" key="2">
    <source>
        <dbReference type="EMBL" id="NLR76321.1"/>
    </source>
</evidence>
<dbReference type="NCBIfam" id="NF047648">
    <property type="entry name" value="MIGRI_fam"/>
    <property type="match status" value="1"/>
</dbReference>
<accession>A0A847S3H4</accession>
<organism evidence="2 3">
    <name type="scientific">Leeia aquatica</name>
    <dbReference type="NCBI Taxonomy" id="2725557"/>
    <lineage>
        <taxon>Bacteria</taxon>
        <taxon>Pseudomonadati</taxon>
        <taxon>Pseudomonadota</taxon>
        <taxon>Betaproteobacteria</taxon>
        <taxon>Neisseriales</taxon>
        <taxon>Leeiaceae</taxon>
        <taxon>Leeia</taxon>
    </lineage>
</organism>
<keyword evidence="3" id="KW-1185">Reference proteome</keyword>
<feature type="transmembrane region" description="Helical" evidence="1">
    <location>
        <begin position="6"/>
        <end position="25"/>
    </location>
</feature>
<dbReference type="InterPro" id="IPR058186">
    <property type="entry name" value="MIGRI"/>
</dbReference>
<dbReference type="Proteomes" id="UP000587991">
    <property type="component" value="Unassembled WGS sequence"/>
</dbReference>